<protein>
    <submittedName>
        <fullName evidence="5">2-aminoethanethiol dioxygenase</fullName>
    </submittedName>
</protein>
<dbReference type="CDD" id="cd20289">
    <property type="entry name" value="cupin_ADO"/>
    <property type="match status" value="1"/>
</dbReference>
<dbReference type="GO" id="GO:0005739">
    <property type="term" value="C:mitochondrion"/>
    <property type="evidence" value="ECO:0007669"/>
    <property type="project" value="TreeGrafter"/>
</dbReference>
<proteinExistence type="predicted"/>
<keyword evidence="2" id="KW-0560">Oxidoreductase</keyword>
<dbReference type="OrthoDB" id="271433at2759"/>
<evidence type="ECO:0000313" key="4">
    <source>
        <dbReference type="Proteomes" id="UP000322000"/>
    </source>
</evidence>
<gene>
    <name evidence="5" type="primary">LOC113495500</name>
</gene>
<dbReference type="InterPro" id="IPR012864">
    <property type="entry name" value="PCO/ADO"/>
</dbReference>
<dbReference type="AlphaFoldDB" id="A0A7E5VP18"/>
<dbReference type="InterPro" id="IPR014710">
    <property type="entry name" value="RmlC-like_jellyroll"/>
</dbReference>
<evidence type="ECO:0000256" key="1">
    <source>
        <dbReference type="ARBA" id="ARBA00022723"/>
    </source>
</evidence>
<dbReference type="RefSeq" id="XP_026730083.1">
    <property type="nucleotide sequence ID" value="XM_026874282.1"/>
</dbReference>
<dbReference type="InterPro" id="IPR011051">
    <property type="entry name" value="RmlC_Cupin_sf"/>
</dbReference>
<accession>A0A7E5VP18</accession>
<keyword evidence="1" id="KW-0479">Metal-binding</keyword>
<evidence type="ECO:0000313" key="5">
    <source>
        <dbReference type="RefSeq" id="XP_026730083.1"/>
    </source>
</evidence>
<keyword evidence="3" id="KW-0408">Iron</keyword>
<dbReference type="FunCoup" id="A0A7E5VP18">
    <property type="interactions" value="590"/>
</dbReference>
<dbReference type="GeneID" id="113495500"/>
<dbReference type="SUPFAM" id="SSF51182">
    <property type="entry name" value="RmlC-like cupins"/>
    <property type="match status" value="1"/>
</dbReference>
<dbReference type="GO" id="GO:0046872">
    <property type="term" value="F:metal ion binding"/>
    <property type="evidence" value="ECO:0007669"/>
    <property type="project" value="UniProtKB-KW"/>
</dbReference>
<dbReference type="PANTHER" id="PTHR22966">
    <property type="entry name" value="2-AMINOETHANETHIOL DIOXYGENASE"/>
    <property type="match status" value="1"/>
</dbReference>
<evidence type="ECO:0000256" key="2">
    <source>
        <dbReference type="ARBA" id="ARBA00023002"/>
    </source>
</evidence>
<dbReference type="Gene3D" id="2.60.120.10">
    <property type="entry name" value="Jelly Rolls"/>
    <property type="match status" value="1"/>
</dbReference>
<name>A0A7E5VP18_TRINI</name>
<keyword evidence="5" id="KW-0223">Dioxygenase</keyword>
<dbReference type="Proteomes" id="UP000322000">
    <property type="component" value="Chromosome 6"/>
</dbReference>
<dbReference type="GO" id="GO:0016702">
    <property type="term" value="F:oxidoreductase activity, acting on single donors with incorporation of molecular oxygen, incorporation of two atoms of oxygen"/>
    <property type="evidence" value="ECO:0007669"/>
    <property type="project" value="InterPro"/>
</dbReference>
<dbReference type="Pfam" id="PF07847">
    <property type="entry name" value="PCO_ADO"/>
    <property type="match status" value="1"/>
</dbReference>
<sequence length="289" mass="32863">MTFVDSCALLSSRLFSTFFIRTKFLCTNTVRFHMDVRDEAKSTMELVNIPSIVSIYRQALKTFDDNSKRNLNTNLSKLKSMMDKLKSEDLGFDKTLGEYEIWSSPNKAPCTYIEVFQNSQINMSIFVLKPGFKMPLHDHPHMHGLLKVISGAVNIRSFSEFPLKEAVNLIDFKVRAKHEAARLAQGIHKRRRLFAEVTSNRICTADAETCTLTPTISNYHELEALDLPAAFFDILSPPYDTLIEGIGPRRCRYYSVANEISSNLVELQETEVPKCFFCDQAPYLGPLLG</sequence>
<dbReference type="PANTHER" id="PTHR22966:SF61">
    <property type="entry name" value="2-AMINOETHANETHIOL DIOXYGENASE"/>
    <property type="match status" value="1"/>
</dbReference>
<evidence type="ECO:0000256" key="3">
    <source>
        <dbReference type="ARBA" id="ARBA00023004"/>
    </source>
</evidence>
<keyword evidence="4" id="KW-1185">Reference proteome</keyword>
<organism evidence="4 5">
    <name type="scientific">Trichoplusia ni</name>
    <name type="common">Cabbage looper</name>
    <dbReference type="NCBI Taxonomy" id="7111"/>
    <lineage>
        <taxon>Eukaryota</taxon>
        <taxon>Metazoa</taxon>
        <taxon>Ecdysozoa</taxon>
        <taxon>Arthropoda</taxon>
        <taxon>Hexapoda</taxon>
        <taxon>Insecta</taxon>
        <taxon>Pterygota</taxon>
        <taxon>Neoptera</taxon>
        <taxon>Endopterygota</taxon>
        <taxon>Lepidoptera</taxon>
        <taxon>Glossata</taxon>
        <taxon>Ditrysia</taxon>
        <taxon>Noctuoidea</taxon>
        <taxon>Noctuidae</taxon>
        <taxon>Plusiinae</taxon>
        <taxon>Trichoplusia</taxon>
    </lineage>
</organism>
<reference evidence="5" key="1">
    <citation type="submission" date="2025-08" db="UniProtKB">
        <authorList>
            <consortium name="RefSeq"/>
        </authorList>
    </citation>
    <scope>IDENTIFICATION</scope>
</reference>
<dbReference type="KEGG" id="tnl:113495500"/>
<dbReference type="InParanoid" id="A0A7E5VP18"/>